<evidence type="ECO:0008006" key="3">
    <source>
        <dbReference type="Google" id="ProtNLM"/>
    </source>
</evidence>
<evidence type="ECO:0000313" key="2">
    <source>
        <dbReference type="Proteomes" id="UP000183971"/>
    </source>
</evidence>
<proteinExistence type="predicted"/>
<comment type="caution">
    <text evidence="1">The sequence shown here is derived from an EMBL/GenBank/DDBJ whole genome shotgun (WGS) entry which is preliminary data.</text>
</comment>
<dbReference type="PANTHER" id="PTHR40619:SF3">
    <property type="entry name" value="FUNGAL STAND N-TERMINAL GOODBYE DOMAIN-CONTAINING PROTEIN"/>
    <property type="match status" value="1"/>
</dbReference>
<sequence>MDKFKKTDALKRPRDINYDIRGKQDWADVYDVLESARNKYREKGGTVGWLRSVRRKVADNITPGIGVTKIASKVASNEPTATPVLGAVEILLDAIQTASRFREKVLTGFDGLIDVFSDVELFLGTFPQDEGIRNASLDLTVAVLCAIEQAIRFFLRNEFLKGGRAILSGSDYEKDLSESLDDISSKSRGLLQEATKSHIHEFHLYSQETQNMRRQLSDVVTAVNSMHDLLSEHVKQKQELEMCQQEVLRLHVENVYFRTNSPRPQIHSTESLSPLPAIEWNMSQDQLRSLLDHADLDLDDMAFVAGRKHQLPEREIVRTEQIIETKLFQEWIISAFSSKLLVQWDTCPPESVAGISSLSVFSLTMTEILRCRDRFISGLWICGLHTDDSETGARIGGRAMLTSLIDQLLRQFAFDMRRLQSEINVSNIQHGSLDEVLDLLKWLVCALPSNLTFVVIADGVALYERPNLWRDAFKVFARLLSLCNDSTVAVTMKVLLISTPGTDYIRQAFEREDLILSVDGLPQMAWSTSEERVARALNSSIV</sequence>
<organism evidence="1 2">
    <name type="scientific">Fusarium proliferatum (strain ET1)</name>
    <name type="common">Orchid endophyte fungus</name>
    <dbReference type="NCBI Taxonomy" id="1227346"/>
    <lineage>
        <taxon>Eukaryota</taxon>
        <taxon>Fungi</taxon>
        <taxon>Dikarya</taxon>
        <taxon>Ascomycota</taxon>
        <taxon>Pezizomycotina</taxon>
        <taxon>Sordariomycetes</taxon>
        <taxon>Hypocreomycetidae</taxon>
        <taxon>Hypocreales</taxon>
        <taxon>Nectriaceae</taxon>
        <taxon>Fusarium</taxon>
        <taxon>Fusarium fujikuroi species complex</taxon>
    </lineage>
</organism>
<dbReference type="EMBL" id="FJOF01000017">
    <property type="protein sequence ID" value="CZR49553.1"/>
    <property type="molecule type" value="Genomic_DNA"/>
</dbReference>
<gene>
    <name evidence="1" type="ORF">FPRO_15912</name>
</gene>
<reference evidence="2" key="1">
    <citation type="journal article" date="2016" name="Genome Biol. Evol.">
        <title>Comparative 'omics' of the Fusarium fujikuroi species complex highlights differences in genetic potential and metabolite synthesis.</title>
        <authorList>
            <person name="Niehaus E.-M."/>
            <person name="Muensterkoetter M."/>
            <person name="Proctor R.H."/>
            <person name="Brown D.W."/>
            <person name="Sharon A."/>
            <person name="Idan Y."/>
            <person name="Oren-Young L."/>
            <person name="Sieber C.M."/>
            <person name="Novak O."/>
            <person name="Pencik A."/>
            <person name="Tarkowska D."/>
            <person name="Hromadova K."/>
            <person name="Freeman S."/>
            <person name="Maymon M."/>
            <person name="Elazar M."/>
            <person name="Youssef S.A."/>
            <person name="El-Shabrawy E.S.M."/>
            <person name="Shalaby A.B.A."/>
            <person name="Houterman P."/>
            <person name="Brock N.L."/>
            <person name="Burkhardt I."/>
            <person name="Tsavkelova E.A."/>
            <person name="Dickschat J.S."/>
            <person name="Galuszka P."/>
            <person name="Gueldener U."/>
            <person name="Tudzynski B."/>
        </authorList>
    </citation>
    <scope>NUCLEOTIDE SEQUENCE [LARGE SCALE GENOMIC DNA]</scope>
    <source>
        <strain evidence="2">ET1</strain>
    </source>
</reference>
<dbReference type="GeneID" id="42060767"/>
<dbReference type="PANTHER" id="PTHR40619">
    <property type="entry name" value="FUNGAL STAND N-TERMINAL GOODBYE DOMAIN-CONTAINING PROTEIN"/>
    <property type="match status" value="1"/>
</dbReference>
<name>A0A1L7WAB1_FUSPR</name>
<protein>
    <recommendedName>
        <fullName evidence="3">Fungal STAND N-terminal Goodbye domain-containing protein</fullName>
    </recommendedName>
</protein>
<dbReference type="RefSeq" id="XP_031090053.1">
    <property type="nucleotide sequence ID" value="XM_031224833.1"/>
</dbReference>
<keyword evidence="2" id="KW-1185">Reference proteome</keyword>
<dbReference type="VEuPathDB" id="FungiDB:FPRO_15912"/>
<accession>A0A1L7WAB1</accession>
<dbReference type="Proteomes" id="UP000183971">
    <property type="component" value="Unassembled WGS sequence"/>
</dbReference>
<evidence type="ECO:0000313" key="1">
    <source>
        <dbReference type="EMBL" id="CZR49553.1"/>
    </source>
</evidence>
<dbReference type="AlphaFoldDB" id="A0A1L7WAB1"/>